<evidence type="ECO:0000256" key="17">
    <source>
        <dbReference type="ARBA" id="ARBA00077688"/>
    </source>
</evidence>
<evidence type="ECO:0000256" key="11">
    <source>
        <dbReference type="ARBA" id="ARBA00038976"/>
    </source>
</evidence>
<keyword evidence="6" id="KW-0862">Zinc</keyword>
<evidence type="ECO:0000256" key="2">
    <source>
        <dbReference type="ARBA" id="ARBA00001947"/>
    </source>
</evidence>
<evidence type="ECO:0000256" key="5">
    <source>
        <dbReference type="ARBA" id="ARBA00022801"/>
    </source>
</evidence>
<dbReference type="EC" id="3.4.13.18" evidence="11"/>
<protein>
    <recommendedName>
        <fullName evidence="14">Cytosol non-specific dipeptidase</fullName>
        <ecNumber evidence="11">3.4.13.18</ecNumber>
    </recommendedName>
    <alternativeName>
        <fullName evidence="17">Aminoacyl-histidine dipeptidase</fullName>
    </alternativeName>
    <alternativeName>
        <fullName evidence="16">Beta-alanyl-histidine dipeptidase</fullName>
    </alternativeName>
    <alternativeName>
        <fullName evidence="15">Carnosinase</fullName>
    </alternativeName>
    <alternativeName>
        <fullName evidence="12">Peptidase D</fullName>
    </alternativeName>
    <alternativeName>
        <fullName evidence="18">Xaa-His dipeptidase</fullName>
    </alternativeName>
</protein>
<keyword evidence="9" id="KW-0170">Cobalt</keyword>
<accession>A0A3C1KSE4</accession>
<keyword evidence="3" id="KW-0645">Protease</keyword>
<evidence type="ECO:0000256" key="15">
    <source>
        <dbReference type="ARBA" id="ARBA00075285"/>
    </source>
</evidence>
<dbReference type="GO" id="GO:0046872">
    <property type="term" value="F:metal ion binding"/>
    <property type="evidence" value="ECO:0007669"/>
    <property type="project" value="UniProtKB-KW"/>
</dbReference>
<evidence type="ECO:0000256" key="9">
    <source>
        <dbReference type="ARBA" id="ARBA00023285"/>
    </source>
</evidence>
<comment type="cofactor">
    <cofactor evidence="2">
        <name>Zn(2+)</name>
        <dbReference type="ChEBI" id="CHEBI:29105"/>
    </cofactor>
</comment>
<dbReference type="STRING" id="1121937.GCA_000423125_03158"/>
<comment type="catalytic activity">
    <reaction evidence="10">
        <text>Hydrolysis of dipeptides, preferentially hydrophobic dipeptides including prolyl amino acids.</text>
        <dbReference type="EC" id="3.4.13.18"/>
    </reaction>
</comment>
<evidence type="ECO:0000256" key="8">
    <source>
        <dbReference type="ARBA" id="ARBA00023049"/>
    </source>
</evidence>
<gene>
    <name evidence="20" type="ORF">DCP75_18085</name>
</gene>
<keyword evidence="4" id="KW-0479">Metal-binding</keyword>
<dbReference type="FunFam" id="3.40.630.10:FF:000018">
    <property type="entry name" value="Aminoacyl-histidine dipeptidase PepD"/>
    <property type="match status" value="1"/>
</dbReference>
<dbReference type="PANTHER" id="PTHR43501">
    <property type="entry name" value="CYTOSOL NON-SPECIFIC DIPEPTIDASE"/>
    <property type="match status" value="1"/>
</dbReference>
<dbReference type="Gene3D" id="3.40.630.10">
    <property type="entry name" value="Zn peptidases"/>
    <property type="match status" value="2"/>
</dbReference>
<evidence type="ECO:0000256" key="4">
    <source>
        <dbReference type="ARBA" id="ARBA00022723"/>
    </source>
</evidence>
<feature type="domain" description="Peptidase M20 dimerisation" evidence="19">
    <location>
        <begin position="208"/>
        <end position="289"/>
    </location>
</feature>
<dbReference type="GO" id="GO:0005829">
    <property type="term" value="C:cytosol"/>
    <property type="evidence" value="ECO:0007669"/>
    <property type="project" value="TreeGrafter"/>
</dbReference>
<dbReference type="GO" id="GO:0070573">
    <property type="term" value="F:metallodipeptidase activity"/>
    <property type="evidence" value="ECO:0007669"/>
    <property type="project" value="TreeGrafter"/>
</dbReference>
<evidence type="ECO:0000313" key="21">
    <source>
        <dbReference type="Proteomes" id="UP000259273"/>
    </source>
</evidence>
<evidence type="ECO:0000256" key="16">
    <source>
        <dbReference type="ARBA" id="ARBA00076004"/>
    </source>
</evidence>
<keyword evidence="5" id="KW-0378">Hydrolase</keyword>
<name>A0A3C1KSE4_9GAMM</name>
<dbReference type="EMBL" id="DMND01000242">
    <property type="protein sequence ID" value="HAN29595.1"/>
    <property type="molecule type" value="Genomic_DNA"/>
</dbReference>
<dbReference type="FunFam" id="3.40.630.10:FF:000015">
    <property type="entry name" value="Aminoacyl-histidine dipeptidase PepD"/>
    <property type="match status" value="1"/>
</dbReference>
<proteinExistence type="inferred from homology"/>
<dbReference type="InterPro" id="IPR002933">
    <property type="entry name" value="Peptidase_M20"/>
</dbReference>
<reference evidence="20 21" key="1">
    <citation type="journal article" date="2018" name="Nat. Biotechnol.">
        <title>A standardized bacterial taxonomy based on genome phylogeny substantially revises the tree of life.</title>
        <authorList>
            <person name="Parks D.H."/>
            <person name="Chuvochina M."/>
            <person name="Waite D.W."/>
            <person name="Rinke C."/>
            <person name="Skarshewski A."/>
            <person name="Chaumeil P.A."/>
            <person name="Hugenholtz P."/>
        </authorList>
    </citation>
    <scope>NUCLEOTIDE SEQUENCE [LARGE SCALE GENOMIC DNA]</scope>
    <source>
        <strain evidence="20">UBA9158</strain>
    </source>
</reference>
<evidence type="ECO:0000256" key="18">
    <source>
        <dbReference type="ARBA" id="ARBA00078074"/>
    </source>
</evidence>
<comment type="caution">
    <text evidence="20">The sequence shown here is derived from an EMBL/GenBank/DDBJ whole genome shotgun (WGS) entry which is preliminary data.</text>
</comment>
<dbReference type="PIRSF" id="PIRSF016599">
    <property type="entry name" value="Xaa-His_dipept"/>
    <property type="match status" value="1"/>
</dbReference>
<keyword evidence="8" id="KW-0482">Metalloprotease</keyword>
<evidence type="ECO:0000256" key="10">
    <source>
        <dbReference type="ARBA" id="ARBA00036421"/>
    </source>
</evidence>
<dbReference type="AlphaFoldDB" id="A0A3C1KSE4"/>
<organism evidence="20 21">
    <name type="scientific">Haliea salexigens</name>
    <dbReference type="NCBI Taxonomy" id="287487"/>
    <lineage>
        <taxon>Bacteria</taxon>
        <taxon>Pseudomonadati</taxon>
        <taxon>Pseudomonadota</taxon>
        <taxon>Gammaproteobacteria</taxon>
        <taxon>Cellvibrionales</taxon>
        <taxon>Halieaceae</taxon>
        <taxon>Haliea</taxon>
    </lineage>
</organism>
<dbReference type="PRINTS" id="PR00934">
    <property type="entry name" value="XHISDIPTASE"/>
</dbReference>
<dbReference type="Proteomes" id="UP000259273">
    <property type="component" value="Unassembled WGS sequence"/>
</dbReference>
<dbReference type="NCBIfam" id="TIGR01893">
    <property type="entry name" value="aa-his-dipept"/>
    <property type="match status" value="1"/>
</dbReference>
<dbReference type="PANTHER" id="PTHR43501:SF1">
    <property type="entry name" value="CYTOSOL NON-SPECIFIC DIPEPTIDASE"/>
    <property type="match status" value="1"/>
</dbReference>
<comment type="similarity">
    <text evidence="13">Belongs to the peptidase M20C family.</text>
</comment>
<sequence length="480" mass="52074">MKPRDFPVDPEHIWEHFYQLTRIPRPSRAETAVRDYVIGQAEAHDCRWQLDATGNLVVYVPASPGREGHATVIIQNHLDMVTVKTGDKQHDFYRDPLQLKVEDGWLLADRTTLGADNGLGCAAALALLTDPDVQHPPLELLFTVDEETGLGGALGLDASLLSGRVMLNLDTEDWHELYVGCAGGAGWVFSRDYGVQSPAAEFGCWTLELKGLAGGHSGIEIHLQLGNALKLLVEALDPVGSLQLAAASVGVAHNVIPREGSISFACSSADAEALQRRLEELQQRWRSYLPAADHSLELLLYPCEPAKVMSNANSRDLLRVLAALPHGAQAYSLEQPADLVDLSINLARLQLAAGKLELESSLRFFNPEQAAGLRMAVEGLAQLAGLHIQHIAGYPGWQPDFASPLLARGKALHERLFGSVPEVKAIHAGLECGILKSKLPDADILSFGPTIRGAHSPTERLCIATVAPFWRYLTALLAEL</sequence>
<comment type="cofactor">
    <cofactor evidence="1">
        <name>Co(2+)</name>
        <dbReference type="ChEBI" id="CHEBI:48828"/>
    </cofactor>
</comment>
<dbReference type="Pfam" id="PF01546">
    <property type="entry name" value="Peptidase_M20"/>
    <property type="match status" value="1"/>
</dbReference>
<evidence type="ECO:0000259" key="19">
    <source>
        <dbReference type="Pfam" id="PF07687"/>
    </source>
</evidence>
<dbReference type="InterPro" id="IPR011650">
    <property type="entry name" value="Peptidase_M20_dimer"/>
</dbReference>
<evidence type="ECO:0000256" key="7">
    <source>
        <dbReference type="ARBA" id="ARBA00022997"/>
    </source>
</evidence>
<keyword evidence="7" id="KW-0224">Dipeptidase</keyword>
<evidence type="ECO:0000256" key="13">
    <source>
        <dbReference type="ARBA" id="ARBA00061423"/>
    </source>
</evidence>
<evidence type="ECO:0000256" key="12">
    <source>
        <dbReference type="ARBA" id="ARBA00044252"/>
    </source>
</evidence>
<evidence type="ECO:0000256" key="1">
    <source>
        <dbReference type="ARBA" id="ARBA00001941"/>
    </source>
</evidence>
<evidence type="ECO:0000256" key="14">
    <source>
        <dbReference type="ARBA" id="ARBA00071271"/>
    </source>
</evidence>
<evidence type="ECO:0000256" key="3">
    <source>
        <dbReference type="ARBA" id="ARBA00022670"/>
    </source>
</evidence>
<evidence type="ECO:0000313" key="20">
    <source>
        <dbReference type="EMBL" id="HAN29595.1"/>
    </source>
</evidence>
<dbReference type="Pfam" id="PF07687">
    <property type="entry name" value="M20_dimer"/>
    <property type="match status" value="1"/>
</dbReference>
<dbReference type="InterPro" id="IPR001160">
    <property type="entry name" value="Peptidase_M20C"/>
</dbReference>
<evidence type="ECO:0000256" key="6">
    <source>
        <dbReference type="ARBA" id="ARBA00022833"/>
    </source>
</evidence>
<dbReference type="GO" id="GO:0006508">
    <property type="term" value="P:proteolysis"/>
    <property type="evidence" value="ECO:0007669"/>
    <property type="project" value="UniProtKB-KW"/>
</dbReference>
<dbReference type="SUPFAM" id="SSF53187">
    <property type="entry name" value="Zn-dependent exopeptidases"/>
    <property type="match status" value="1"/>
</dbReference>